<dbReference type="EMBL" id="KZ825216">
    <property type="protein sequence ID" value="PYI14257.1"/>
    <property type="molecule type" value="Genomic_DNA"/>
</dbReference>
<name>A0A2V5HQR8_ASPV1</name>
<organism evidence="2 3">
    <name type="scientific">Aspergillus violaceofuscus (strain CBS 115571)</name>
    <dbReference type="NCBI Taxonomy" id="1450538"/>
    <lineage>
        <taxon>Eukaryota</taxon>
        <taxon>Fungi</taxon>
        <taxon>Dikarya</taxon>
        <taxon>Ascomycota</taxon>
        <taxon>Pezizomycotina</taxon>
        <taxon>Eurotiomycetes</taxon>
        <taxon>Eurotiomycetidae</taxon>
        <taxon>Eurotiales</taxon>
        <taxon>Aspergillaceae</taxon>
        <taxon>Aspergillus</taxon>
    </lineage>
</organism>
<gene>
    <name evidence="2" type="ORF">BO99DRAFT_27003</name>
</gene>
<reference evidence="2 3" key="1">
    <citation type="submission" date="2018-02" db="EMBL/GenBank/DDBJ databases">
        <title>The genomes of Aspergillus section Nigri reveals drivers in fungal speciation.</title>
        <authorList>
            <consortium name="DOE Joint Genome Institute"/>
            <person name="Vesth T.C."/>
            <person name="Nybo J."/>
            <person name="Theobald S."/>
            <person name="Brandl J."/>
            <person name="Frisvad J.C."/>
            <person name="Nielsen K.F."/>
            <person name="Lyhne E.K."/>
            <person name="Kogle M.E."/>
            <person name="Kuo A."/>
            <person name="Riley R."/>
            <person name="Clum A."/>
            <person name="Nolan M."/>
            <person name="Lipzen A."/>
            <person name="Salamov A."/>
            <person name="Henrissat B."/>
            <person name="Wiebenga A."/>
            <person name="De vries R.P."/>
            <person name="Grigoriev I.V."/>
            <person name="Mortensen U.H."/>
            <person name="Andersen M.R."/>
            <person name="Baker S.E."/>
        </authorList>
    </citation>
    <scope>NUCLEOTIDE SEQUENCE [LARGE SCALE GENOMIC DNA]</scope>
    <source>
        <strain evidence="2 3">CBS 115571</strain>
    </source>
</reference>
<accession>A0A2V5HQR8</accession>
<dbReference type="AlphaFoldDB" id="A0A2V5HQR8"/>
<dbReference type="Proteomes" id="UP000249829">
    <property type="component" value="Unassembled WGS sequence"/>
</dbReference>
<evidence type="ECO:0000313" key="2">
    <source>
        <dbReference type="EMBL" id="PYI14257.1"/>
    </source>
</evidence>
<keyword evidence="1" id="KW-0472">Membrane</keyword>
<proteinExistence type="predicted"/>
<keyword evidence="3" id="KW-1185">Reference proteome</keyword>
<keyword evidence="1" id="KW-1133">Transmembrane helix</keyword>
<protein>
    <submittedName>
        <fullName evidence="2">Uncharacterized protein</fullName>
    </submittedName>
</protein>
<keyword evidence="1" id="KW-0812">Transmembrane</keyword>
<evidence type="ECO:0000313" key="3">
    <source>
        <dbReference type="Proteomes" id="UP000249829"/>
    </source>
</evidence>
<feature type="transmembrane region" description="Helical" evidence="1">
    <location>
        <begin position="39"/>
        <end position="61"/>
    </location>
</feature>
<evidence type="ECO:0000256" key="1">
    <source>
        <dbReference type="SAM" id="Phobius"/>
    </source>
</evidence>
<sequence length="112" mass="12232">MITSGDRFLSLSLDFTCALTKLNNIFGPTAWSIIRSAETVMHCIAASSTGLFVLIVVDLIWRLASLLLRLMTLGLSREISMASSCSWVHAESHCGLGVAWLFFSFGVDCVMV</sequence>